<dbReference type="SUPFAM" id="SSF48452">
    <property type="entry name" value="TPR-like"/>
    <property type="match status" value="1"/>
</dbReference>
<dbReference type="CDD" id="cd00383">
    <property type="entry name" value="trans_reg_C"/>
    <property type="match status" value="1"/>
</dbReference>
<dbReference type="InterPro" id="IPR011990">
    <property type="entry name" value="TPR-like_helical_dom_sf"/>
</dbReference>
<evidence type="ECO:0000259" key="3">
    <source>
        <dbReference type="PROSITE" id="PS51755"/>
    </source>
</evidence>
<evidence type="ECO:0000256" key="2">
    <source>
        <dbReference type="PROSITE-ProRule" id="PRU01091"/>
    </source>
</evidence>
<dbReference type="InterPro" id="IPR036388">
    <property type="entry name" value="WH-like_DNA-bd_sf"/>
</dbReference>
<evidence type="ECO:0000313" key="4">
    <source>
        <dbReference type="EMBL" id="PWK55137.1"/>
    </source>
</evidence>
<evidence type="ECO:0000313" key="5">
    <source>
        <dbReference type="Proteomes" id="UP000245390"/>
    </source>
</evidence>
<dbReference type="EMBL" id="QGGV01000008">
    <property type="protein sequence ID" value="PWK55137.1"/>
    <property type="molecule type" value="Genomic_DNA"/>
</dbReference>
<dbReference type="Gene3D" id="1.25.40.10">
    <property type="entry name" value="Tetratricopeptide repeat domain"/>
    <property type="match status" value="1"/>
</dbReference>
<organism evidence="4 5">
    <name type="scientific">Silicimonas algicola</name>
    <dbReference type="NCBI Taxonomy" id="1826607"/>
    <lineage>
        <taxon>Bacteria</taxon>
        <taxon>Pseudomonadati</taxon>
        <taxon>Pseudomonadota</taxon>
        <taxon>Alphaproteobacteria</taxon>
        <taxon>Rhodobacterales</taxon>
        <taxon>Paracoccaceae</taxon>
    </lineage>
</organism>
<reference evidence="4 5" key="1">
    <citation type="submission" date="2018-05" db="EMBL/GenBank/DDBJ databases">
        <title>Genomic Encyclopedia of Type Strains, Phase IV (KMG-IV): sequencing the most valuable type-strain genomes for metagenomic binning, comparative biology and taxonomic classification.</title>
        <authorList>
            <person name="Goeker M."/>
        </authorList>
    </citation>
    <scope>NUCLEOTIDE SEQUENCE [LARGE SCALE GENOMIC DNA]</scope>
    <source>
        <strain evidence="4 5">DSM 103371</strain>
    </source>
</reference>
<evidence type="ECO:0000256" key="1">
    <source>
        <dbReference type="ARBA" id="ARBA00023125"/>
    </source>
</evidence>
<dbReference type="GO" id="GO:0003677">
    <property type="term" value="F:DNA binding"/>
    <property type="evidence" value="ECO:0007669"/>
    <property type="project" value="UniProtKB-UniRule"/>
</dbReference>
<feature type="DNA-binding region" description="OmpR/PhoB-type" evidence="2">
    <location>
        <begin position="13"/>
        <end position="111"/>
    </location>
</feature>
<dbReference type="Proteomes" id="UP000245390">
    <property type="component" value="Unassembled WGS sequence"/>
</dbReference>
<dbReference type="GO" id="GO:0000160">
    <property type="term" value="P:phosphorelay signal transduction system"/>
    <property type="evidence" value="ECO:0007669"/>
    <property type="project" value="InterPro"/>
</dbReference>
<sequence length="528" mass="57623">MLWISEPAQLKLRMLLRFGDFTLDSDRAELRGPDGLVHIEPKPLALLTLLIENTDRVLTRDDMIEGVWGGRIVSDAAVSTVLKQVRKALGDDGRTQKYLRTVHGQGHRFVAEVRIAAAASAASRRVSEYRADGRPTLAVLPFREWDPSGRRSILPDAIAAEVISSLSRLRWLKVIARETTFRFRNAAMDVEGVRDVLGAEYVLSGVVHTFDGRLDVELELSETAEGSVIWAERLIGQFGDAHSLPKSIINSVLAALEITVSRHEAEIALRLPSESLDAWSAFHLGLAHVYRFNRNDNAIAAGLFRQATELDPAFAAAWAARSFTSFQDAFMGFLPDREAAVREAQATAERSVEIDPLEPLANFAMGRLPILTGSLGSDTGWLDRAVELSPSFAKGHYSRALVNVLAGRTGETRQDIERAMQLSPLDPLMGPMLGVRALSLLIDGRQDEAQEQALRAVRAGPSHVINAMTAAAISALDGKADEAAQLAARVRERRPDVTVGLYFLALPIVDCSTRDQLAGALSGLGFAR</sequence>
<dbReference type="InterPro" id="IPR016032">
    <property type="entry name" value="Sig_transdc_resp-reg_C-effctor"/>
</dbReference>
<keyword evidence="1 2" id="KW-0238">DNA-binding</keyword>
<dbReference type="SUPFAM" id="SSF46894">
    <property type="entry name" value="C-terminal effector domain of the bipartite response regulators"/>
    <property type="match status" value="1"/>
</dbReference>
<accession>A0A316GJY9</accession>
<gene>
    <name evidence="4" type="ORF">C8D95_10812</name>
</gene>
<dbReference type="PROSITE" id="PS51755">
    <property type="entry name" value="OMPR_PHOB"/>
    <property type="match status" value="1"/>
</dbReference>
<dbReference type="GO" id="GO:0006355">
    <property type="term" value="P:regulation of DNA-templated transcription"/>
    <property type="evidence" value="ECO:0007669"/>
    <property type="project" value="InterPro"/>
</dbReference>
<proteinExistence type="predicted"/>
<comment type="caution">
    <text evidence="4">The sequence shown here is derived from an EMBL/GenBank/DDBJ whole genome shotgun (WGS) entry which is preliminary data.</text>
</comment>
<dbReference type="SMART" id="SM00862">
    <property type="entry name" value="Trans_reg_C"/>
    <property type="match status" value="1"/>
</dbReference>
<dbReference type="InterPro" id="IPR001867">
    <property type="entry name" value="OmpR/PhoB-type_DNA-bd"/>
</dbReference>
<feature type="domain" description="OmpR/PhoB-type" evidence="3">
    <location>
        <begin position="13"/>
        <end position="111"/>
    </location>
</feature>
<dbReference type="Gene3D" id="1.10.10.10">
    <property type="entry name" value="Winged helix-like DNA-binding domain superfamily/Winged helix DNA-binding domain"/>
    <property type="match status" value="1"/>
</dbReference>
<keyword evidence="5" id="KW-1185">Reference proteome</keyword>
<dbReference type="Pfam" id="PF00486">
    <property type="entry name" value="Trans_reg_C"/>
    <property type="match status" value="1"/>
</dbReference>
<dbReference type="AlphaFoldDB" id="A0A316GJY9"/>
<protein>
    <submittedName>
        <fullName evidence="4">DNA-binding winged helix-turn-helix (WHTH) protein</fullName>
    </submittedName>
</protein>
<name>A0A316GJY9_9RHOB</name>